<dbReference type="PANTHER" id="PTHR41521">
    <property type="match status" value="1"/>
</dbReference>
<dbReference type="OrthoDB" id="9806380at2"/>
<dbReference type="EMBL" id="FZQB01000007">
    <property type="protein sequence ID" value="SNT74425.1"/>
    <property type="molecule type" value="Genomic_DNA"/>
</dbReference>
<reference evidence="2 3" key="1">
    <citation type="submission" date="2017-07" db="EMBL/GenBank/DDBJ databases">
        <authorList>
            <person name="Sun Z.S."/>
            <person name="Albrecht U."/>
            <person name="Echele G."/>
            <person name="Lee C.C."/>
        </authorList>
    </citation>
    <scope>NUCLEOTIDE SEQUENCE [LARGE SCALE GENOMIC DNA]</scope>
    <source>
        <strain evidence="2 3">DSM 14827</strain>
    </source>
</reference>
<dbReference type="InterPro" id="IPR011008">
    <property type="entry name" value="Dimeric_a/b-barrel"/>
</dbReference>
<protein>
    <submittedName>
        <fullName evidence="2">Uncharacterized conserved protein, DUF1330 family</fullName>
    </submittedName>
</protein>
<evidence type="ECO:0000313" key="3">
    <source>
        <dbReference type="Proteomes" id="UP000198307"/>
    </source>
</evidence>
<dbReference type="PANTHER" id="PTHR41521:SF4">
    <property type="entry name" value="BLR0684 PROTEIN"/>
    <property type="match status" value="1"/>
</dbReference>
<accession>A0A239PW05</accession>
<feature type="domain" description="DUF1330" evidence="1">
    <location>
        <begin position="2"/>
        <end position="93"/>
    </location>
</feature>
<dbReference type="Proteomes" id="UP000198307">
    <property type="component" value="Unassembled WGS sequence"/>
</dbReference>
<gene>
    <name evidence="2" type="ORF">SAMN05444959_107141</name>
</gene>
<dbReference type="Pfam" id="PF07045">
    <property type="entry name" value="DUF1330"/>
    <property type="match status" value="1"/>
</dbReference>
<name>A0A239PW05_9RHOB</name>
<dbReference type="InterPro" id="IPR010753">
    <property type="entry name" value="DUF1330"/>
</dbReference>
<keyword evidence="3" id="KW-1185">Reference proteome</keyword>
<dbReference type="SUPFAM" id="SSF54909">
    <property type="entry name" value="Dimeric alpha+beta barrel"/>
    <property type="match status" value="1"/>
</dbReference>
<dbReference type="AlphaFoldDB" id="A0A239PW05"/>
<dbReference type="RefSeq" id="WP_089344552.1">
    <property type="nucleotide sequence ID" value="NZ_CP067129.1"/>
</dbReference>
<organism evidence="2 3">
    <name type="scientific">Paracoccus seriniphilus</name>
    <dbReference type="NCBI Taxonomy" id="184748"/>
    <lineage>
        <taxon>Bacteria</taxon>
        <taxon>Pseudomonadati</taxon>
        <taxon>Pseudomonadota</taxon>
        <taxon>Alphaproteobacteria</taxon>
        <taxon>Rhodobacterales</taxon>
        <taxon>Paracoccaceae</taxon>
        <taxon>Paracoccus</taxon>
    </lineage>
</organism>
<proteinExistence type="predicted"/>
<evidence type="ECO:0000259" key="1">
    <source>
        <dbReference type="Pfam" id="PF07045"/>
    </source>
</evidence>
<evidence type="ECO:0000313" key="2">
    <source>
        <dbReference type="EMBL" id="SNT74425.1"/>
    </source>
</evidence>
<sequence>MSALWIAHVHVTDADAYGRYAKAAGPAIAAHGGEFLARGGRYRQMEGNDRARNVVARFPSFEAAVACYESAEYQAALAHAKGASERDLVIVEETPVAPQ</sequence>
<dbReference type="Gene3D" id="3.30.70.100">
    <property type="match status" value="1"/>
</dbReference>